<gene>
    <name evidence="3" type="ORF">GTS_24470</name>
</gene>
<dbReference type="Gene3D" id="3.30.2310.20">
    <property type="entry name" value="RelE-like"/>
    <property type="match status" value="1"/>
</dbReference>
<evidence type="ECO:0000313" key="3">
    <source>
        <dbReference type="EMBL" id="GDY30814.1"/>
    </source>
</evidence>
<dbReference type="PANTHER" id="PTHR35601">
    <property type="entry name" value="TOXIN RELE"/>
    <property type="match status" value="1"/>
</dbReference>
<evidence type="ECO:0000256" key="1">
    <source>
        <dbReference type="ARBA" id="ARBA00006226"/>
    </source>
</evidence>
<dbReference type="NCBIfam" id="TIGR02385">
    <property type="entry name" value="RelE_StbE"/>
    <property type="match status" value="1"/>
</dbReference>
<dbReference type="InterPro" id="IPR035093">
    <property type="entry name" value="RelE/ParE_toxin_dom_sf"/>
</dbReference>
<dbReference type="RefSeq" id="WP_137813904.1">
    <property type="nucleotide sequence ID" value="NZ_BJFL01000009.1"/>
</dbReference>
<dbReference type="OrthoDB" id="5326046at2"/>
<keyword evidence="2" id="KW-1277">Toxin-antitoxin system</keyword>
<dbReference type="Pfam" id="PF05016">
    <property type="entry name" value="ParE_toxin"/>
    <property type="match status" value="1"/>
</dbReference>
<reference evidence="4" key="1">
    <citation type="submission" date="2019-04" db="EMBL/GenBank/DDBJ databases">
        <title>Draft genome sequence of Pseudonocardiaceae bacterium SL3-2-4.</title>
        <authorList>
            <person name="Ningsih F."/>
            <person name="Yokota A."/>
            <person name="Sakai Y."/>
            <person name="Nanatani K."/>
            <person name="Yabe S."/>
            <person name="Oetari A."/>
            <person name="Sjamsuridzal W."/>
        </authorList>
    </citation>
    <scope>NUCLEOTIDE SEQUENCE [LARGE SCALE GENOMIC DNA]</scope>
    <source>
        <strain evidence="4">SL3-2-4</strain>
    </source>
</reference>
<dbReference type="SUPFAM" id="SSF143011">
    <property type="entry name" value="RelE-like"/>
    <property type="match status" value="1"/>
</dbReference>
<evidence type="ECO:0000313" key="4">
    <source>
        <dbReference type="Proteomes" id="UP000298860"/>
    </source>
</evidence>
<evidence type="ECO:0008006" key="5">
    <source>
        <dbReference type="Google" id="ProtNLM"/>
    </source>
</evidence>
<proteinExistence type="inferred from homology"/>
<dbReference type="InterPro" id="IPR007712">
    <property type="entry name" value="RelE/ParE_toxin"/>
</dbReference>
<sequence length="97" mass="11181">MSYAIEITRPAEKFLDRLSKQQPSDAEAIEDTIEALASEPRPSGCTALKGYSGVWRVWVRGYRISYQVKDDKLIVLVLTISTRDDVYEVLRRYLGRR</sequence>
<dbReference type="AlphaFoldDB" id="A0A4D4J5S9"/>
<dbReference type="Proteomes" id="UP000298860">
    <property type="component" value="Unassembled WGS sequence"/>
</dbReference>
<comment type="caution">
    <text evidence="3">The sequence shown here is derived from an EMBL/GenBank/DDBJ whole genome shotgun (WGS) entry which is preliminary data.</text>
</comment>
<comment type="similarity">
    <text evidence="1">Belongs to the RelE toxin family.</text>
</comment>
<keyword evidence="4" id="KW-1185">Reference proteome</keyword>
<protein>
    <recommendedName>
        <fullName evidence="5">Plasmid stabilization protein</fullName>
    </recommendedName>
</protein>
<name>A0A4D4J5S9_9PSEU</name>
<organism evidence="3 4">
    <name type="scientific">Gandjariella thermophila</name>
    <dbReference type="NCBI Taxonomy" id="1931992"/>
    <lineage>
        <taxon>Bacteria</taxon>
        <taxon>Bacillati</taxon>
        <taxon>Actinomycetota</taxon>
        <taxon>Actinomycetes</taxon>
        <taxon>Pseudonocardiales</taxon>
        <taxon>Pseudonocardiaceae</taxon>
        <taxon>Gandjariella</taxon>
    </lineage>
</organism>
<evidence type="ECO:0000256" key="2">
    <source>
        <dbReference type="ARBA" id="ARBA00022649"/>
    </source>
</evidence>
<dbReference type="PANTHER" id="PTHR35601:SF1">
    <property type="entry name" value="TOXIN RELE"/>
    <property type="match status" value="1"/>
</dbReference>
<dbReference type="EMBL" id="BJFL01000009">
    <property type="protein sequence ID" value="GDY30814.1"/>
    <property type="molecule type" value="Genomic_DNA"/>
</dbReference>
<accession>A0A4D4J5S9</accession>